<dbReference type="AlphaFoldDB" id="A0AAN8X069"/>
<protein>
    <submittedName>
        <fullName evidence="2">Uncharacterized protein</fullName>
    </submittedName>
</protein>
<evidence type="ECO:0000313" key="3">
    <source>
        <dbReference type="Proteomes" id="UP001381693"/>
    </source>
</evidence>
<keyword evidence="3" id="KW-1185">Reference proteome</keyword>
<sequence length="56" mass="6055">GSKSLTYKLGTRRQHGPTFQTSLGDAAQMPRHGRLAGSVILGAYKQHAIATCCQRQ</sequence>
<comment type="caution">
    <text evidence="2">The sequence shown here is derived from an EMBL/GenBank/DDBJ whole genome shotgun (WGS) entry which is preliminary data.</text>
</comment>
<evidence type="ECO:0000256" key="1">
    <source>
        <dbReference type="SAM" id="MobiDB-lite"/>
    </source>
</evidence>
<feature type="non-terminal residue" evidence="2">
    <location>
        <position position="1"/>
    </location>
</feature>
<dbReference type="EMBL" id="JAXCGZ010013960">
    <property type="protein sequence ID" value="KAK7071763.1"/>
    <property type="molecule type" value="Genomic_DNA"/>
</dbReference>
<dbReference type="Proteomes" id="UP001381693">
    <property type="component" value="Unassembled WGS sequence"/>
</dbReference>
<feature type="non-terminal residue" evidence="2">
    <location>
        <position position="56"/>
    </location>
</feature>
<proteinExistence type="predicted"/>
<reference evidence="2 3" key="1">
    <citation type="submission" date="2023-11" db="EMBL/GenBank/DDBJ databases">
        <title>Halocaridina rubra genome assembly.</title>
        <authorList>
            <person name="Smith C."/>
        </authorList>
    </citation>
    <scope>NUCLEOTIDE SEQUENCE [LARGE SCALE GENOMIC DNA]</scope>
    <source>
        <strain evidence="2">EP-1</strain>
        <tissue evidence="2">Whole</tissue>
    </source>
</reference>
<feature type="region of interest" description="Disordered" evidence="1">
    <location>
        <begin position="1"/>
        <end position="24"/>
    </location>
</feature>
<organism evidence="2 3">
    <name type="scientific">Halocaridina rubra</name>
    <name type="common">Hawaiian red shrimp</name>
    <dbReference type="NCBI Taxonomy" id="373956"/>
    <lineage>
        <taxon>Eukaryota</taxon>
        <taxon>Metazoa</taxon>
        <taxon>Ecdysozoa</taxon>
        <taxon>Arthropoda</taxon>
        <taxon>Crustacea</taxon>
        <taxon>Multicrustacea</taxon>
        <taxon>Malacostraca</taxon>
        <taxon>Eumalacostraca</taxon>
        <taxon>Eucarida</taxon>
        <taxon>Decapoda</taxon>
        <taxon>Pleocyemata</taxon>
        <taxon>Caridea</taxon>
        <taxon>Atyoidea</taxon>
        <taxon>Atyidae</taxon>
        <taxon>Halocaridina</taxon>
    </lineage>
</organism>
<name>A0AAN8X069_HALRR</name>
<accession>A0AAN8X069</accession>
<gene>
    <name evidence="2" type="ORF">SK128_005640</name>
</gene>
<evidence type="ECO:0000313" key="2">
    <source>
        <dbReference type="EMBL" id="KAK7071763.1"/>
    </source>
</evidence>